<evidence type="ECO:0000313" key="5">
    <source>
        <dbReference type="Proteomes" id="UP000634919"/>
    </source>
</evidence>
<reference evidence="4 5" key="1">
    <citation type="submission" date="2020-08" db="EMBL/GenBank/DDBJ databases">
        <title>A Genomic Blueprint of the Chicken Gut Microbiome.</title>
        <authorList>
            <person name="Gilroy R."/>
            <person name="Ravi A."/>
            <person name="Getino M."/>
            <person name="Pursley I."/>
            <person name="Horton D.L."/>
            <person name="Alikhan N.-F."/>
            <person name="Baker D."/>
            <person name="Gharbi K."/>
            <person name="Hall N."/>
            <person name="Watson M."/>
            <person name="Adriaenssens E.M."/>
            <person name="Foster-Nyarko E."/>
            <person name="Jarju S."/>
            <person name="Secka A."/>
            <person name="Antonio M."/>
            <person name="Oren A."/>
            <person name="Chaudhuri R."/>
            <person name="La Ragione R.M."/>
            <person name="Hildebrand F."/>
            <person name="Pallen M.J."/>
        </authorList>
    </citation>
    <scope>NUCLEOTIDE SEQUENCE [LARGE SCALE GENOMIC DNA]</scope>
    <source>
        <strain evidence="4 5">Sa2CVA6</strain>
    </source>
</reference>
<keyword evidence="2" id="KW-1133">Transmembrane helix</keyword>
<proteinExistence type="predicted"/>
<dbReference type="SUPFAM" id="SSF110997">
    <property type="entry name" value="Sporulation related repeat"/>
    <property type="match status" value="1"/>
</dbReference>
<sequence length="409" mass="42919">MPAMPSRSNAFTPPPSSGQTGIMPDLYRLSVGPVNADYYQQQFNRFEALGKVIPTWNHGAAFFTLTWLLMRKLWRPAGIYAGLLGALLLLWWLGLHGRVPLQLEVTVCLLAVLLLCAVPGFMGNGLYYQHVRNQTLKTLTRASSIGQARAQLAQQAITKERFQLAVAIQSLAMLAVAAVLYFTLDAAAQRPAGATHSGPPDLVIPSASPLPPLEPVAFTPEQPLPQPALPQAAASAIETAPAQDNAPAALALAPSVSVAEQPSTAAAPPAPAAAAAAITPAPVAATPEPVAPSPAKKLAAPPPAAKPLPKPAAKPTPKPAPPPVASGQLIAGKYYLNAGVYAQTANVDKAVKSLQAAKLNAVRQTVSSNKGELTRLRIGPFDTRQQAEQAAIKAKRLRIDSSVFQQPKK</sequence>
<feature type="region of interest" description="Disordered" evidence="1">
    <location>
        <begin position="285"/>
        <end position="324"/>
    </location>
</feature>
<dbReference type="PROSITE" id="PS51724">
    <property type="entry name" value="SPOR"/>
    <property type="match status" value="1"/>
</dbReference>
<protein>
    <submittedName>
        <fullName evidence="4">SPOR domain-containing protein</fullName>
    </submittedName>
</protein>
<feature type="transmembrane region" description="Helical" evidence="2">
    <location>
        <begin position="77"/>
        <end position="95"/>
    </location>
</feature>
<feature type="region of interest" description="Disordered" evidence="1">
    <location>
        <begin position="214"/>
        <end position="238"/>
    </location>
</feature>
<dbReference type="InterPro" id="IPR024399">
    <property type="entry name" value="DUF2628"/>
</dbReference>
<gene>
    <name evidence="4" type="ORF">H9646_11510</name>
</gene>
<dbReference type="EMBL" id="JACSQK010000005">
    <property type="protein sequence ID" value="MBD7961113.1"/>
    <property type="molecule type" value="Genomic_DNA"/>
</dbReference>
<organism evidence="4 5">
    <name type="scientific">Comamonas avium</name>
    <dbReference type="NCBI Taxonomy" id="2762231"/>
    <lineage>
        <taxon>Bacteria</taxon>
        <taxon>Pseudomonadati</taxon>
        <taxon>Pseudomonadota</taxon>
        <taxon>Betaproteobacteria</taxon>
        <taxon>Burkholderiales</taxon>
        <taxon>Comamonadaceae</taxon>
        <taxon>Comamonas</taxon>
    </lineage>
</organism>
<dbReference type="Gene3D" id="3.30.70.1070">
    <property type="entry name" value="Sporulation related repeat"/>
    <property type="match status" value="1"/>
</dbReference>
<accession>A0ABR8SCB5</accession>
<evidence type="ECO:0000256" key="1">
    <source>
        <dbReference type="SAM" id="MobiDB-lite"/>
    </source>
</evidence>
<evidence type="ECO:0000256" key="2">
    <source>
        <dbReference type="SAM" id="Phobius"/>
    </source>
</evidence>
<feature type="domain" description="SPOR" evidence="3">
    <location>
        <begin position="328"/>
        <end position="409"/>
    </location>
</feature>
<keyword evidence="5" id="KW-1185">Reference proteome</keyword>
<name>A0ABR8SCB5_9BURK</name>
<evidence type="ECO:0000259" key="3">
    <source>
        <dbReference type="PROSITE" id="PS51724"/>
    </source>
</evidence>
<keyword evidence="2" id="KW-0812">Transmembrane</keyword>
<feature type="compositionally biased region" description="Pro residues" evidence="1">
    <location>
        <begin position="300"/>
        <end position="324"/>
    </location>
</feature>
<keyword evidence="2" id="KW-0472">Membrane</keyword>
<feature type="compositionally biased region" description="Low complexity" evidence="1">
    <location>
        <begin position="285"/>
        <end position="299"/>
    </location>
</feature>
<dbReference type="Pfam" id="PF10947">
    <property type="entry name" value="DUF2628"/>
    <property type="match status" value="1"/>
</dbReference>
<comment type="caution">
    <text evidence="4">The sequence shown here is derived from an EMBL/GenBank/DDBJ whole genome shotgun (WGS) entry which is preliminary data.</text>
</comment>
<feature type="transmembrane region" description="Helical" evidence="2">
    <location>
        <begin position="164"/>
        <end position="184"/>
    </location>
</feature>
<feature type="transmembrane region" description="Helical" evidence="2">
    <location>
        <begin position="101"/>
        <end position="122"/>
    </location>
</feature>
<dbReference type="InterPro" id="IPR007730">
    <property type="entry name" value="SPOR-like_dom"/>
</dbReference>
<dbReference type="InterPro" id="IPR036680">
    <property type="entry name" value="SPOR-like_sf"/>
</dbReference>
<evidence type="ECO:0000313" key="4">
    <source>
        <dbReference type="EMBL" id="MBD7961113.1"/>
    </source>
</evidence>
<dbReference type="Proteomes" id="UP000634919">
    <property type="component" value="Unassembled WGS sequence"/>
</dbReference>
<dbReference type="Pfam" id="PF05036">
    <property type="entry name" value="SPOR"/>
    <property type="match status" value="1"/>
</dbReference>